<evidence type="ECO:0000313" key="3">
    <source>
        <dbReference type="Proteomes" id="UP000007305"/>
    </source>
</evidence>
<feature type="compositionally biased region" description="Pro residues" evidence="1">
    <location>
        <begin position="116"/>
        <end position="134"/>
    </location>
</feature>
<name>A0A804Q4R3_MAIZE</name>
<reference evidence="3" key="1">
    <citation type="journal article" date="2009" name="Science">
        <title>The B73 maize genome: complexity, diversity, and dynamics.</title>
        <authorList>
            <person name="Schnable P.S."/>
            <person name="Ware D."/>
            <person name="Fulton R.S."/>
            <person name="Stein J.C."/>
            <person name="Wei F."/>
            <person name="Pasternak S."/>
            <person name="Liang C."/>
            <person name="Zhang J."/>
            <person name="Fulton L."/>
            <person name="Graves T.A."/>
            <person name="Minx P."/>
            <person name="Reily A.D."/>
            <person name="Courtney L."/>
            <person name="Kruchowski S.S."/>
            <person name="Tomlinson C."/>
            <person name="Strong C."/>
            <person name="Delehaunty K."/>
            <person name="Fronick C."/>
            <person name="Courtney B."/>
            <person name="Rock S.M."/>
            <person name="Belter E."/>
            <person name="Du F."/>
            <person name="Kim K."/>
            <person name="Abbott R.M."/>
            <person name="Cotton M."/>
            <person name="Levy A."/>
            <person name="Marchetto P."/>
            <person name="Ochoa K."/>
            <person name="Jackson S.M."/>
            <person name="Gillam B."/>
            <person name="Chen W."/>
            <person name="Yan L."/>
            <person name="Higginbotham J."/>
            <person name="Cardenas M."/>
            <person name="Waligorski J."/>
            <person name="Applebaum E."/>
            <person name="Phelps L."/>
            <person name="Falcone J."/>
            <person name="Kanchi K."/>
            <person name="Thane T."/>
            <person name="Scimone A."/>
            <person name="Thane N."/>
            <person name="Henke J."/>
            <person name="Wang T."/>
            <person name="Ruppert J."/>
            <person name="Shah N."/>
            <person name="Rotter K."/>
            <person name="Hodges J."/>
            <person name="Ingenthron E."/>
            <person name="Cordes M."/>
            <person name="Kohlberg S."/>
            <person name="Sgro J."/>
            <person name="Delgado B."/>
            <person name="Mead K."/>
            <person name="Chinwalla A."/>
            <person name="Leonard S."/>
            <person name="Crouse K."/>
            <person name="Collura K."/>
            <person name="Kudrna D."/>
            <person name="Currie J."/>
            <person name="He R."/>
            <person name="Angelova A."/>
            <person name="Rajasekar S."/>
            <person name="Mueller T."/>
            <person name="Lomeli R."/>
            <person name="Scara G."/>
            <person name="Ko A."/>
            <person name="Delaney K."/>
            <person name="Wissotski M."/>
            <person name="Lopez G."/>
            <person name="Campos D."/>
            <person name="Braidotti M."/>
            <person name="Ashley E."/>
            <person name="Golser W."/>
            <person name="Kim H."/>
            <person name="Lee S."/>
            <person name="Lin J."/>
            <person name="Dujmic Z."/>
            <person name="Kim W."/>
            <person name="Talag J."/>
            <person name="Zuccolo A."/>
            <person name="Fan C."/>
            <person name="Sebastian A."/>
            <person name="Kramer M."/>
            <person name="Spiegel L."/>
            <person name="Nascimento L."/>
            <person name="Zutavern T."/>
            <person name="Miller B."/>
            <person name="Ambroise C."/>
            <person name="Muller S."/>
            <person name="Spooner W."/>
            <person name="Narechania A."/>
            <person name="Ren L."/>
            <person name="Wei S."/>
            <person name="Kumari S."/>
            <person name="Faga B."/>
            <person name="Levy M.J."/>
            <person name="McMahan L."/>
            <person name="Van Buren P."/>
            <person name="Vaughn M.W."/>
            <person name="Ying K."/>
            <person name="Yeh C.-T."/>
            <person name="Emrich S.J."/>
            <person name="Jia Y."/>
            <person name="Kalyanaraman A."/>
            <person name="Hsia A.-P."/>
            <person name="Barbazuk W.B."/>
            <person name="Baucom R.S."/>
            <person name="Brutnell T.P."/>
            <person name="Carpita N.C."/>
            <person name="Chaparro C."/>
            <person name="Chia J.-M."/>
            <person name="Deragon J.-M."/>
            <person name="Estill J.C."/>
            <person name="Fu Y."/>
            <person name="Jeddeloh J.A."/>
            <person name="Han Y."/>
            <person name="Lee H."/>
            <person name="Li P."/>
            <person name="Lisch D.R."/>
            <person name="Liu S."/>
            <person name="Liu Z."/>
            <person name="Nagel D.H."/>
            <person name="McCann M.C."/>
            <person name="SanMiguel P."/>
            <person name="Myers A.M."/>
            <person name="Nettleton D."/>
            <person name="Nguyen J."/>
            <person name="Penning B.W."/>
            <person name="Ponnala L."/>
            <person name="Schneider K.L."/>
            <person name="Schwartz D.C."/>
            <person name="Sharma A."/>
            <person name="Soderlund C."/>
            <person name="Springer N.M."/>
            <person name="Sun Q."/>
            <person name="Wang H."/>
            <person name="Waterman M."/>
            <person name="Westerman R."/>
            <person name="Wolfgruber T.K."/>
            <person name="Yang L."/>
            <person name="Yu Y."/>
            <person name="Zhang L."/>
            <person name="Zhou S."/>
            <person name="Zhu Q."/>
            <person name="Bennetzen J.L."/>
            <person name="Dawe R.K."/>
            <person name="Jiang J."/>
            <person name="Jiang N."/>
            <person name="Presting G.G."/>
            <person name="Wessler S.R."/>
            <person name="Aluru S."/>
            <person name="Martienssen R.A."/>
            <person name="Clifton S.W."/>
            <person name="McCombie W.R."/>
            <person name="Wing R.A."/>
            <person name="Wilson R.K."/>
        </authorList>
    </citation>
    <scope>NUCLEOTIDE SEQUENCE [LARGE SCALE GENOMIC DNA]</scope>
    <source>
        <strain evidence="3">cv. B73</strain>
    </source>
</reference>
<reference evidence="2" key="3">
    <citation type="submission" date="2021-05" db="UniProtKB">
        <authorList>
            <consortium name="EnsemblPlants"/>
        </authorList>
    </citation>
    <scope>IDENTIFICATION</scope>
    <source>
        <strain evidence="2">cv. B73</strain>
    </source>
</reference>
<reference evidence="2" key="2">
    <citation type="submission" date="2019-07" db="EMBL/GenBank/DDBJ databases">
        <authorList>
            <person name="Seetharam A."/>
            <person name="Woodhouse M."/>
            <person name="Cannon E."/>
        </authorList>
    </citation>
    <scope>NUCLEOTIDE SEQUENCE [LARGE SCALE GENOMIC DNA]</scope>
    <source>
        <strain evidence="2">cv. B73</strain>
    </source>
</reference>
<accession>A0A804Q4R3</accession>
<dbReference type="EnsemblPlants" id="Zm00001eb293940_T002">
    <property type="protein sequence ID" value="Zm00001eb293940_P002"/>
    <property type="gene ID" value="Zm00001eb293940"/>
</dbReference>
<evidence type="ECO:0000313" key="2">
    <source>
        <dbReference type="EnsemblPlants" id="Zm00001eb293940_P002"/>
    </source>
</evidence>
<organism evidence="2 3">
    <name type="scientific">Zea mays</name>
    <name type="common">Maize</name>
    <dbReference type="NCBI Taxonomy" id="4577"/>
    <lineage>
        <taxon>Eukaryota</taxon>
        <taxon>Viridiplantae</taxon>
        <taxon>Streptophyta</taxon>
        <taxon>Embryophyta</taxon>
        <taxon>Tracheophyta</taxon>
        <taxon>Spermatophyta</taxon>
        <taxon>Magnoliopsida</taxon>
        <taxon>Liliopsida</taxon>
        <taxon>Poales</taxon>
        <taxon>Poaceae</taxon>
        <taxon>PACMAD clade</taxon>
        <taxon>Panicoideae</taxon>
        <taxon>Andropogonodae</taxon>
        <taxon>Andropogoneae</taxon>
        <taxon>Tripsacinae</taxon>
        <taxon>Zea</taxon>
    </lineage>
</organism>
<evidence type="ECO:0000256" key="1">
    <source>
        <dbReference type="SAM" id="MobiDB-lite"/>
    </source>
</evidence>
<feature type="compositionally biased region" description="Pro residues" evidence="1">
    <location>
        <begin position="143"/>
        <end position="153"/>
    </location>
</feature>
<feature type="region of interest" description="Disordered" evidence="1">
    <location>
        <begin position="111"/>
        <end position="163"/>
    </location>
</feature>
<feature type="compositionally biased region" description="Basic residues" evidence="1">
    <location>
        <begin position="154"/>
        <end position="163"/>
    </location>
</feature>
<dbReference type="Gramene" id="Zm00001eb293940_T002">
    <property type="protein sequence ID" value="Zm00001eb293940_P002"/>
    <property type="gene ID" value="Zm00001eb293940"/>
</dbReference>
<protein>
    <submittedName>
        <fullName evidence="2">Uncharacterized protein</fullName>
    </submittedName>
</protein>
<keyword evidence="3" id="KW-1185">Reference proteome</keyword>
<dbReference type="AlphaFoldDB" id="A0A804Q4R3"/>
<sequence>MAREKVDLRSHLRPDDLLKTDGKSENNQKVVISSASSAAQASKEINSNKVFLPVRQCVCECVGRHHCWAAGPLGLGFPVSLYIVVHLYAIQSTLYLPTWYQIRVSFLTSTAAAGGSPPPSRRLPSLPPGGPTFPPRGGLLPPSLLPPPSSQPHPHPHPVRLQS</sequence>
<proteinExistence type="predicted"/>
<dbReference type="Proteomes" id="UP000007305">
    <property type="component" value="Chromosome 6"/>
</dbReference>